<dbReference type="Gene3D" id="3.80.10.10">
    <property type="entry name" value="Ribonuclease Inhibitor"/>
    <property type="match status" value="2"/>
</dbReference>
<dbReference type="GeneTree" id="ENSGT01150000287513"/>
<proteinExistence type="predicted"/>
<dbReference type="PANTHER" id="PTHR24366">
    <property type="entry name" value="IG(IMMUNOGLOBULIN) AND LRR(LEUCINE RICH REPEAT) DOMAINS"/>
    <property type="match status" value="1"/>
</dbReference>
<evidence type="ECO:0000313" key="5">
    <source>
        <dbReference type="Proteomes" id="UP000694388"/>
    </source>
</evidence>
<evidence type="ECO:0000256" key="1">
    <source>
        <dbReference type="ARBA" id="ARBA00022614"/>
    </source>
</evidence>
<keyword evidence="1" id="KW-0433">Leucine-rich repeat</keyword>
<accession>A0A8C4Q3R4</accession>
<dbReference type="Pfam" id="PF13855">
    <property type="entry name" value="LRR_8"/>
    <property type="match status" value="1"/>
</dbReference>
<dbReference type="SUPFAM" id="SSF52058">
    <property type="entry name" value="L domain-like"/>
    <property type="match status" value="1"/>
</dbReference>
<organism evidence="4 5">
    <name type="scientific">Eptatretus burgeri</name>
    <name type="common">Inshore hagfish</name>
    <dbReference type="NCBI Taxonomy" id="7764"/>
    <lineage>
        <taxon>Eukaryota</taxon>
        <taxon>Metazoa</taxon>
        <taxon>Chordata</taxon>
        <taxon>Craniata</taxon>
        <taxon>Vertebrata</taxon>
        <taxon>Cyclostomata</taxon>
        <taxon>Myxini</taxon>
        <taxon>Myxiniformes</taxon>
        <taxon>Myxinidae</taxon>
        <taxon>Eptatretinae</taxon>
        <taxon>Eptatretus</taxon>
    </lineage>
</organism>
<evidence type="ECO:0000313" key="4">
    <source>
        <dbReference type="Ensembl" id="ENSEBUP00000009395.1"/>
    </source>
</evidence>
<dbReference type="PANTHER" id="PTHR24366:SF96">
    <property type="entry name" value="LEUCINE RICH REPEAT CONTAINING 53"/>
    <property type="match status" value="1"/>
</dbReference>
<keyword evidence="2" id="KW-0677">Repeat</keyword>
<dbReference type="OMA" id="NCICTAT"/>
<dbReference type="InterPro" id="IPR003591">
    <property type="entry name" value="Leu-rich_rpt_typical-subtyp"/>
</dbReference>
<dbReference type="Ensembl" id="ENSEBUT00000009918.1">
    <property type="protein sequence ID" value="ENSEBUP00000009395.1"/>
    <property type="gene ID" value="ENSEBUG00000006046.1"/>
</dbReference>
<dbReference type="AlphaFoldDB" id="A0A8C4Q3R4"/>
<dbReference type="InterPro" id="IPR032675">
    <property type="entry name" value="LRR_dom_sf"/>
</dbReference>
<dbReference type="Proteomes" id="UP000694388">
    <property type="component" value="Unplaced"/>
</dbReference>
<keyword evidence="5" id="KW-1185">Reference proteome</keyword>
<reference evidence="4" key="2">
    <citation type="submission" date="2025-09" db="UniProtKB">
        <authorList>
            <consortium name="Ensembl"/>
        </authorList>
    </citation>
    <scope>IDENTIFICATION</scope>
</reference>
<feature type="region of interest" description="Disordered" evidence="3">
    <location>
        <begin position="202"/>
        <end position="268"/>
    </location>
</feature>
<evidence type="ECO:0000256" key="2">
    <source>
        <dbReference type="ARBA" id="ARBA00022737"/>
    </source>
</evidence>
<reference evidence="4" key="1">
    <citation type="submission" date="2025-08" db="UniProtKB">
        <authorList>
            <consortium name="Ensembl"/>
        </authorList>
    </citation>
    <scope>IDENTIFICATION</scope>
</reference>
<dbReference type="PROSITE" id="PS51450">
    <property type="entry name" value="LRR"/>
    <property type="match status" value="1"/>
</dbReference>
<sequence length="285" mass="32235">MGFLINLLNYSLYRVDCLTISVNSRNCICTATMFDKLISLTKLGLSQNQLQSVPREVFDKLTQLTYLNLHTNQLQSISSEVFDKLTKLEELQRWNNQLDGVVGGVTKRLDQLQSLPDGVFDKLTKLTYLVLFNNQLKCVPDSLLQSLYLGSNPWDCSCHGIDYLSRWLQNNQNKEKGNSAKCFGEGMFQYFFSITTLDHTTSAHEITPPPHTSSHHLRTRAHTTSAHELTPPPHTSSHHLRTRDHTTSAHHLTPPPHTSSHHLRTRAHTTSAHALSLLDLATFSL</sequence>
<protein>
    <recommendedName>
        <fullName evidence="6">Variable lymphocyte receptor B</fullName>
    </recommendedName>
</protein>
<evidence type="ECO:0008006" key="6">
    <source>
        <dbReference type="Google" id="ProtNLM"/>
    </source>
</evidence>
<name>A0A8C4Q3R4_EPTBU</name>
<evidence type="ECO:0000256" key="3">
    <source>
        <dbReference type="SAM" id="MobiDB-lite"/>
    </source>
</evidence>
<dbReference type="InterPro" id="IPR001611">
    <property type="entry name" value="Leu-rich_rpt"/>
</dbReference>
<dbReference type="SMART" id="SM00369">
    <property type="entry name" value="LRR_TYP"/>
    <property type="match status" value="3"/>
</dbReference>